<evidence type="ECO:0000313" key="2">
    <source>
        <dbReference type="Proteomes" id="UP001201985"/>
    </source>
</evidence>
<protein>
    <submittedName>
        <fullName evidence="1">Uncharacterized protein</fullName>
    </submittedName>
</protein>
<gene>
    <name evidence="1" type="ORF">MON41_13790</name>
</gene>
<evidence type="ECO:0000313" key="1">
    <source>
        <dbReference type="EMBL" id="MCI0754825.1"/>
    </source>
</evidence>
<name>A0ABS9W7D3_9PROT</name>
<dbReference type="Proteomes" id="UP001201985">
    <property type="component" value="Unassembled WGS sequence"/>
</dbReference>
<reference evidence="1 2" key="1">
    <citation type="submission" date="2022-03" db="EMBL/GenBank/DDBJ databases">
        <title>Complete genome analysis of Roseomonas KG 17.1 : a prolific producer of plant growth promoters.</title>
        <authorList>
            <person name="Saadouli I."/>
            <person name="Najjari A."/>
            <person name="Mosbah A."/>
            <person name="Ouzari H.I."/>
        </authorList>
    </citation>
    <scope>NUCLEOTIDE SEQUENCE [LARGE SCALE GENOMIC DNA]</scope>
    <source>
        <strain evidence="1 2">KG17-1</strain>
    </source>
</reference>
<organism evidence="1 2">
    <name type="scientific">Teichococcus vastitatis</name>
    <dbReference type="NCBI Taxonomy" id="2307076"/>
    <lineage>
        <taxon>Bacteria</taxon>
        <taxon>Pseudomonadati</taxon>
        <taxon>Pseudomonadota</taxon>
        <taxon>Alphaproteobacteria</taxon>
        <taxon>Acetobacterales</taxon>
        <taxon>Roseomonadaceae</taxon>
        <taxon>Roseomonas</taxon>
    </lineage>
</organism>
<dbReference type="EMBL" id="JALBUU010000009">
    <property type="protein sequence ID" value="MCI0754825.1"/>
    <property type="molecule type" value="Genomic_DNA"/>
</dbReference>
<keyword evidence="2" id="KW-1185">Reference proteome</keyword>
<sequence>MHFGRNAAAHAGKTQSRIVSAWIGTAWALLQAALTWLTKLFTSPVSCSDWRDNSPAAASTCEAAAPVSLAFWLTPAMLRQPTRGGGFLS</sequence>
<proteinExistence type="predicted"/>
<accession>A0ABS9W7D3</accession>
<dbReference type="RefSeq" id="WP_241793125.1">
    <property type="nucleotide sequence ID" value="NZ_JALBUU010000009.1"/>
</dbReference>
<comment type="caution">
    <text evidence="1">The sequence shown here is derived from an EMBL/GenBank/DDBJ whole genome shotgun (WGS) entry which is preliminary data.</text>
</comment>